<comment type="similarity">
    <text evidence="1 5">Belongs to the MreC family.</text>
</comment>
<sequence>MKTIFTRGPSFLLRLSIVVVFSVFLFVADSNFNLFASSRIYLNSLVSPVQYVADLPEKLFSAISASVMTRHELKARNQQLEKDNLHLKADRLLLTQLENENKQLRELLSSNRTFTNKRMITEVMSLRSDPFSHQLLIDKGAVNGVYVGQPVINEDGVVGQVSQVGSTTSRVLLIVDVSHGIPVRVQRNDLIAVLHGSGDWNRLNVPFVQSNADLKEGDLLVTSGLGGRFPAGYPVATISHVNYQEGAAYADVSATPVAPLHRSRYLLLLWNEDQYNESDLSKDRLTTSAALATENADNSKTSPDSLNTLETDKKIEPLESKNVIVQ</sequence>
<protein>
    <recommendedName>
        <fullName evidence="2 5">Cell shape-determining protein MreC</fullName>
    </recommendedName>
    <alternativeName>
        <fullName evidence="4 5">Cell shape protein MreC</fullName>
    </alternativeName>
</protein>
<feature type="compositionally biased region" description="Polar residues" evidence="7">
    <location>
        <begin position="292"/>
        <end position="309"/>
    </location>
</feature>
<feature type="region of interest" description="Disordered" evidence="7">
    <location>
        <begin position="292"/>
        <end position="326"/>
    </location>
</feature>
<evidence type="ECO:0000256" key="1">
    <source>
        <dbReference type="ARBA" id="ARBA00009369"/>
    </source>
</evidence>
<feature type="compositionally biased region" description="Basic and acidic residues" evidence="7">
    <location>
        <begin position="310"/>
        <end position="319"/>
    </location>
</feature>
<evidence type="ECO:0000256" key="8">
    <source>
        <dbReference type="SAM" id="Phobius"/>
    </source>
</evidence>
<organism evidence="10 11">
    <name type="scientific">Psychromonas ingrahamii (strain DSM 17664 / CCUG 51855 / 37)</name>
    <dbReference type="NCBI Taxonomy" id="357804"/>
    <lineage>
        <taxon>Bacteria</taxon>
        <taxon>Pseudomonadati</taxon>
        <taxon>Pseudomonadota</taxon>
        <taxon>Gammaproteobacteria</taxon>
        <taxon>Alteromonadales</taxon>
        <taxon>Psychromonadaceae</taxon>
        <taxon>Psychromonas</taxon>
    </lineage>
</organism>
<accession>A1STZ5</accession>
<feature type="transmembrane region" description="Helical" evidence="8">
    <location>
        <begin position="12"/>
        <end position="28"/>
    </location>
</feature>
<evidence type="ECO:0000256" key="7">
    <source>
        <dbReference type="SAM" id="MobiDB-lite"/>
    </source>
</evidence>
<gene>
    <name evidence="10" type="ordered locus">Ping_1123</name>
</gene>
<dbReference type="GO" id="GO:0008360">
    <property type="term" value="P:regulation of cell shape"/>
    <property type="evidence" value="ECO:0007669"/>
    <property type="project" value="UniProtKB-KW"/>
</dbReference>
<keyword evidence="3 5" id="KW-0133">Cell shape</keyword>
<evidence type="ECO:0000259" key="9">
    <source>
        <dbReference type="Pfam" id="PF04085"/>
    </source>
</evidence>
<keyword evidence="11" id="KW-1185">Reference proteome</keyword>
<dbReference type="InterPro" id="IPR007221">
    <property type="entry name" value="MreC"/>
</dbReference>
<dbReference type="eggNOG" id="COG1792">
    <property type="taxonomic scope" value="Bacteria"/>
</dbReference>
<dbReference type="OrthoDB" id="9808025at2"/>
<dbReference type="HOGENOM" id="CLU_042663_2_0_6"/>
<dbReference type="STRING" id="357804.Ping_1123"/>
<dbReference type="InterPro" id="IPR042177">
    <property type="entry name" value="Cell/Rod_1"/>
</dbReference>
<dbReference type="NCBIfam" id="TIGR00219">
    <property type="entry name" value="mreC"/>
    <property type="match status" value="1"/>
</dbReference>
<dbReference type="Gene3D" id="2.40.10.350">
    <property type="entry name" value="Rod shape-determining protein MreC, domain 2"/>
    <property type="match status" value="1"/>
</dbReference>
<keyword evidence="8" id="KW-0472">Membrane</keyword>
<evidence type="ECO:0000256" key="2">
    <source>
        <dbReference type="ARBA" id="ARBA00013855"/>
    </source>
</evidence>
<dbReference type="InterPro" id="IPR055342">
    <property type="entry name" value="MreC_beta-barrel_core"/>
</dbReference>
<keyword evidence="8" id="KW-1133">Transmembrane helix</keyword>
<evidence type="ECO:0000256" key="6">
    <source>
        <dbReference type="SAM" id="Coils"/>
    </source>
</evidence>
<dbReference type="Gene3D" id="2.40.10.340">
    <property type="entry name" value="Rod shape-determining protein MreC, domain 1"/>
    <property type="match status" value="1"/>
</dbReference>
<dbReference type="RefSeq" id="WP_011769523.1">
    <property type="nucleotide sequence ID" value="NC_008709.1"/>
</dbReference>
<evidence type="ECO:0000256" key="4">
    <source>
        <dbReference type="ARBA" id="ARBA00032089"/>
    </source>
</evidence>
<dbReference type="PIRSF" id="PIRSF038471">
    <property type="entry name" value="MreC"/>
    <property type="match status" value="1"/>
</dbReference>
<reference evidence="10 11" key="1">
    <citation type="submission" date="2007-01" db="EMBL/GenBank/DDBJ databases">
        <title>Complete sequence of Psychromonas ingrahamii 37.</title>
        <authorList>
            <consortium name="US DOE Joint Genome Institute"/>
            <person name="Copeland A."/>
            <person name="Lucas S."/>
            <person name="Lapidus A."/>
            <person name="Barry K."/>
            <person name="Detter J.C."/>
            <person name="Glavina del Rio T."/>
            <person name="Hammon N."/>
            <person name="Israni S."/>
            <person name="Dalin E."/>
            <person name="Tice H."/>
            <person name="Pitluck S."/>
            <person name="Thompson L.S."/>
            <person name="Brettin T."/>
            <person name="Bruce D."/>
            <person name="Han C."/>
            <person name="Tapia R."/>
            <person name="Schmutz J."/>
            <person name="Larimer F."/>
            <person name="Land M."/>
            <person name="Hauser L."/>
            <person name="Kyrpides N."/>
            <person name="Ivanova N."/>
            <person name="Staley J."/>
            <person name="Richardson P."/>
        </authorList>
    </citation>
    <scope>NUCLEOTIDE SEQUENCE [LARGE SCALE GENOMIC DNA]</scope>
    <source>
        <strain evidence="10 11">37</strain>
    </source>
</reference>
<evidence type="ECO:0000313" key="10">
    <source>
        <dbReference type="EMBL" id="ABM02960.1"/>
    </source>
</evidence>
<keyword evidence="8" id="KW-0812">Transmembrane</keyword>
<feature type="domain" description="Rod shape-determining protein MreC beta-barrel core" evidence="9">
    <location>
        <begin position="123"/>
        <end position="270"/>
    </location>
</feature>
<dbReference type="EMBL" id="CP000510">
    <property type="protein sequence ID" value="ABM02960.1"/>
    <property type="molecule type" value="Genomic_DNA"/>
</dbReference>
<evidence type="ECO:0000256" key="5">
    <source>
        <dbReference type="PIRNR" id="PIRNR038471"/>
    </source>
</evidence>
<feature type="coiled-coil region" evidence="6">
    <location>
        <begin position="70"/>
        <end position="117"/>
    </location>
</feature>
<keyword evidence="6" id="KW-0175">Coiled coil</keyword>
<proteinExistence type="inferred from homology"/>
<dbReference type="KEGG" id="pin:Ping_1123"/>
<evidence type="ECO:0000313" key="11">
    <source>
        <dbReference type="Proteomes" id="UP000000639"/>
    </source>
</evidence>
<dbReference type="Pfam" id="PF04085">
    <property type="entry name" value="MreC"/>
    <property type="match status" value="1"/>
</dbReference>
<comment type="function">
    <text evidence="5">Involved in formation and maintenance of cell shape.</text>
</comment>
<evidence type="ECO:0000256" key="3">
    <source>
        <dbReference type="ARBA" id="ARBA00022960"/>
    </source>
</evidence>
<name>A1STZ5_PSYIN</name>
<dbReference type="GO" id="GO:0005886">
    <property type="term" value="C:plasma membrane"/>
    <property type="evidence" value="ECO:0007669"/>
    <property type="project" value="TreeGrafter"/>
</dbReference>
<dbReference type="InterPro" id="IPR042175">
    <property type="entry name" value="Cell/Rod_MreC_2"/>
</dbReference>
<dbReference type="PANTHER" id="PTHR34138:SF1">
    <property type="entry name" value="CELL SHAPE-DETERMINING PROTEIN MREC"/>
    <property type="match status" value="1"/>
</dbReference>
<dbReference type="PANTHER" id="PTHR34138">
    <property type="entry name" value="CELL SHAPE-DETERMINING PROTEIN MREC"/>
    <property type="match status" value="1"/>
</dbReference>
<dbReference type="Proteomes" id="UP000000639">
    <property type="component" value="Chromosome"/>
</dbReference>
<dbReference type="AlphaFoldDB" id="A1STZ5"/>